<dbReference type="PATRIC" id="fig|388467.6.peg.3831"/>
<dbReference type="EMBL" id="KU665237">
    <property type="protein sequence ID" value="AQY60495.1"/>
    <property type="molecule type" value="Genomic_DNA"/>
</dbReference>
<accession>A0A073CLL0</accession>
<dbReference type="HOGENOM" id="CLU_142690_0_0_3"/>
<keyword evidence="3" id="KW-1185">Reference proteome</keyword>
<reference evidence="2 3" key="1">
    <citation type="journal article" date="2014" name="Appl. Environ. Microbiol.">
        <title>Elucidation of insertion elements encoded on plasmids and in vitro construction of shuttle vectors from the toxic cyanobacterium Planktothrix.</title>
        <authorList>
            <person name="Christiansen G."/>
            <person name="Goesmann A."/>
            <person name="Kurmayer R."/>
        </authorList>
    </citation>
    <scope>NUCLEOTIDE SEQUENCE [LARGE SCALE GENOMIC DNA]</scope>
    <source>
        <strain evidence="2 3">NIVA-CYA 126/8</strain>
    </source>
</reference>
<evidence type="ECO:0000313" key="3">
    <source>
        <dbReference type="Proteomes" id="UP000027395"/>
    </source>
</evidence>
<evidence type="ECO:0000313" key="1">
    <source>
        <dbReference type="EMBL" id="AQY60495.1"/>
    </source>
</evidence>
<dbReference type="Proteomes" id="UP000027395">
    <property type="component" value="Chromosome"/>
</dbReference>
<evidence type="ECO:0000313" key="2">
    <source>
        <dbReference type="EMBL" id="KEI68618.1"/>
    </source>
</evidence>
<dbReference type="STRING" id="388467.A19Y_3886"/>
<proteinExistence type="predicted"/>
<reference evidence="1" key="2">
    <citation type="journal article" date="2017" name="Front. Microbiol.">
        <title>Evolution of Anabaenopeptin Peptide Structural Variability in the Cyanobacterium Planktothrix.</title>
        <authorList>
            <person name="Entfellner E."/>
            <person name="Frei M."/>
            <person name="Christiansen G."/>
            <person name="Deng L."/>
            <person name="Blom J."/>
            <person name="Kurmayer R."/>
        </authorList>
    </citation>
    <scope>NUCLEOTIDE SEQUENCE</scope>
    <source>
        <strain evidence="1">NIVA-CYA 126/8</strain>
    </source>
</reference>
<protein>
    <submittedName>
        <fullName evidence="2">Uncharacterized protein</fullName>
    </submittedName>
</protein>
<gene>
    <name evidence="1" type="primary">NC126_4173</name>
    <name evidence="2" type="ORF">A19Y_3886</name>
</gene>
<dbReference type="GeneID" id="77290117"/>
<dbReference type="eggNOG" id="ENOG5032W12">
    <property type="taxonomic scope" value="Bacteria"/>
</dbReference>
<dbReference type="AlphaFoldDB" id="A0A073CLL0"/>
<sequence>MSEQQEIKQEMVVDLLKLLQNENSNAQGIMEDLGEEETYGEEYVSQLQTVYSRFIQKNYFQVGQLVKWKENLKNRELPYKNQPSIVIAVLDEPIVTNEDASGSPYFRETLDIILGILVNQETFLTFYYDSRRFEVY</sequence>
<dbReference type="RefSeq" id="WP_042156060.1">
    <property type="nucleotide sequence ID" value="NZ_CM002803.1"/>
</dbReference>
<name>A0A073CLL0_PLAA1</name>
<organism evidence="2 3">
    <name type="scientific">Planktothrix agardhii (strain NIVA-CYA 126/8)</name>
    <dbReference type="NCBI Taxonomy" id="388467"/>
    <lineage>
        <taxon>Bacteria</taxon>
        <taxon>Bacillati</taxon>
        <taxon>Cyanobacteriota</taxon>
        <taxon>Cyanophyceae</taxon>
        <taxon>Oscillatoriophycideae</taxon>
        <taxon>Oscillatoriales</taxon>
        <taxon>Microcoleaceae</taxon>
        <taxon>Planktothrix</taxon>
    </lineage>
</organism>
<dbReference type="EMBL" id="CM002803">
    <property type="protein sequence ID" value="KEI68618.1"/>
    <property type="molecule type" value="Genomic_DNA"/>
</dbReference>